<dbReference type="SUPFAM" id="SSF54197">
    <property type="entry name" value="HIT-like"/>
    <property type="match status" value="1"/>
</dbReference>
<gene>
    <name evidence="1" type="ORF">SAMN02745134_01563</name>
</gene>
<organism evidence="1 2">
    <name type="scientific">Clostridium acidisoli DSM 12555</name>
    <dbReference type="NCBI Taxonomy" id="1121291"/>
    <lineage>
        <taxon>Bacteria</taxon>
        <taxon>Bacillati</taxon>
        <taxon>Bacillota</taxon>
        <taxon>Clostridia</taxon>
        <taxon>Eubacteriales</taxon>
        <taxon>Clostridiaceae</taxon>
        <taxon>Clostridium</taxon>
    </lineage>
</organism>
<dbReference type="InterPro" id="IPR036265">
    <property type="entry name" value="HIT-like_sf"/>
</dbReference>
<dbReference type="Proteomes" id="UP000192468">
    <property type="component" value="Unassembled WGS sequence"/>
</dbReference>
<proteinExistence type="predicted"/>
<sequence>MCGVCDRIQETLEGKNRYFVKKLKTGYVVLGDYQRFKGYTLFLCKAHATEIHFLEKDFREKFLNEMSLVAEATYNAFK</sequence>
<evidence type="ECO:0000313" key="1">
    <source>
        <dbReference type="EMBL" id="SMC22158.1"/>
    </source>
</evidence>
<evidence type="ECO:0000313" key="2">
    <source>
        <dbReference type="Proteomes" id="UP000192468"/>
    </source>
</evidence>
<keyword evidence="2" id="KW-1185">Reference proteome</keyword>
<dbReference type="Gene3D" id="3.30.428.10">
    <property type="entry name" value="HIT-like"/>
    <property type="match status" value="1"/>
</dbReference>
<dbReference type="RefSeq" id="WP_176212638.1">
    <property type="nucleotide sequence ID" value="NZ_FWXH01000003.1"/>
</dbReference>
<dbReference type="EMBL" id="FWXH01000003">
    <property type="protein sequence ID" value="SMC22158.1"/>
    <property type="molecule type" value="Genomic_DNA"/>
</dbReference>
<reference evidence="1 2" key="1">
    <citation type="submission" date="2017-04" db="EMBL/GenBank/DDBJ databases">
        <authorList>
            <person name="Afonso C.L."/>
            <person name="Miller P.J."/>
            <person name="Scott M.A."/>
            <person name="Spackman E."/>
            <person name="Goraichik I."/>
            <person name="Dimitrov K.M."/>
            <person name="Suarez D.L."/>
            <person name="Swayne D.E."/>
        </authorList>
    </citation>
    <scope>NUCLEOTIDE SEQUENCE [LARGE SCALE GENOMIC DNA]</scope>
    <source>
        <strain evidence="1 2">DSM 12555</strain>
    </source>
</reference>
<name>A0A1W1XEW1_9CLOT</name>
<dbReference type="STRING" id="1121291.SAMN02745134_01563"/>
<protein>
    <submittedName>
        <fullName evidence="1">Uncharacterized protein</fullName>
    </submittedName>
</protein>
<accession>A0A1W1XEW1</accession>
<dbReference type="AlphaFoldDB" id="A0A1W1XEW1"/>